<dbReference type="PROSITE" id="PS00078">
    <property type="entry name" value="COX2"/>
    <property type="match status" value="1"/>
</dbReference>
<keyword evidence="15" id="KW-1185">Reference proteome</keyword>
<dbReference type="InterPro" id="IPR036257">
    <property type="entry name" value="Cyt_c_oxidase_su2_TM_sf"/>
</dbReference>
<evidence type="ECO:0000256" key="10">
    <source>
        <dbReference type="ARBA" id="ARBA00023008"/>
    </source>
</evidence>
<feature type="transmembrane region" description="Helical" evidence="12">
    <location>
        <begin position="24"/>
        <end position="45"/>
    </location>
</feature>
<dbReference type="Gene3D" id="2.60.40.420">
    <property type="entry name" value="Cupredoxins - blue copper proteins"/>
    <property type="match status" value="1"/>
</dbReference>
<name>A0A6M1RR86_9BACT</name>
<dbReference type="InterPro" id="IPR045187">
    <property type="entry name" value="CcO_II"/>
</dbReference>
<evidence type="ECO:0000256" key="11">
    <source>
        <dbReference type="ARBA" id="ARBA00023136"/>
    </source>
</evidence>
<keyword evidence="6" id="KW-0479">Metal-binding</keyword>
<keyword evidence="9 12" id="KW-1133">Transmembrane helix</keyword>
<dbReference type="Proteomes" id="UP000477311">
    <property type="component" value="Unassembled WGS sequence"/>
</dbReference>
<dbReference type="GO" id="GO:0042773">
    <property type="term" value="P:ATP synthesis coupled electron transport"/>
    <property type="evidence" value="ECO:0007669"/>
    <property type="project" value="TreeGrafter"/>
</dbReference>
<dbReference type="PROSITE" id="PS50857">
    <property type="entry name" value="COX2_CUA"/>
    <property type="match status" value="1"/>
</dbReference>
<protein>
    <recommendedName>
        <fullName evidence="3">cytochrome-c oxidase</fullName>
        <ecNumber evidence="3">7.1.1.9</ecNumber>
    </recommendedName>
</protein>
<dbReference type="PANTHER" id="PTHR22888:SF9">
    <property type="entry name" value="CYTOCHROME C OXIDASE SUBUNIT 2"/>
    <property type="match status" value="1"/>
</dbReference>
<evidence type="ECO:0000256" key="1">
    <source>
        <dbReference type="ARBA" id="ARBA00004141"/>
    </source>
</evidence>
<keyword evidence="5 12" id="KW-0812">Transmembrane</keyword>
<comment type="caution">
    <text evidence="14">The sequence shown here is derived from an EMBL/GenBank/DDBJ whole genome shotgun (WGS) entry which is preliminary data.</text>
</comment>
<dbReference type="GO" id="GO:0016020">
    <property type="term" value="C:membrane"/>
    <property type="evidence" value="ECO:0007669"/>
    <property type="project" value="UniProtKB-SubCell"/>
</dbReference>
<evidence type="ECO:0000256" key="4">
    <source>
        <dbReference type="ARBA" id="ARBA00022448"/>
    </source>
</evidence>
<evidence type="ECO:0000313" key="15">
    <source>
        <dbReference type="Proteomes" id="UP000477311"/>
    </source>
</evidence>
<dbReference type="InterPro" id="IPR002429">
    <property type="entry name" value="CcO_II-like_C"/>
</dbReference>
<dbReference type="RefSeq" id="WP_165107021.1">
    <property type="nucleotide sequence ID" value="NZ_JAAKYA010000048.1"/>
</dbReference>
<keyword evidence="10" id="KW-0186">Copper</keyword>
<evidence type="ECO:0000256" key="9">
    <source>
        <dbReference type="ARBA" id="ARBA00022989"/>
    </source>
</evidence>
<evidence type="ECO:0000256" key="7">
    <source>
        <dbReference type="ARBA" id="ARBA00022967"/>
    </source>
</evidence>
<evidence type="ECO:0000256" key="8">
    <source>
        <dbReference type="ARBA" id="ARBA00022982"/>
    </source>
</evidence>
<dbReference type="SUPFAM" id="SSF49503">
    <property type="entry name" value="Cupredoxins"/>
    <property type="match status" value="1"/>
</dbReference>
<dbReference type="EC" id="7.1.1.9" evidence="3"/>
<dbReference type="PANTHER" id="PTHR22888">
    <property type="entry name" value="CYTOCHROME C OXIDASE, SUBUNIT II"/>
    <property type="match status" value="1"/>
</dbReference>
<dbReference type="InterPro" id="IPR008972">
    <property type="entry name" value="Cupredoxin"/>
</dbReference>
<dbReference type="Pfam" id="PF00116">
    <property type="entry name" value="COX2"/>
    <property type="match status" value="1"/>
</dbReference>
<keyword evidence="4" id="KW-0813">Transport</keyword>
<comment type="subcellular location">
    <subcellularLocation>
        <location evidence="1">Membrane</location>
        <topology evidence="1">Multi-pass membrane protein</topology>
    </subcellularLocation>
</comment>
<dbReference type="GO" id="GO:0004129">
    <property type="term" value="F:cytochrome-c oxidase activity"/>
    <property type="evidence" value="ECO:0007669"/>
    <property type="project" value="UniProtKB-EC"/>
</dbReference>
<keyword evidence="7" id="KW-1278">Translocase</keyword>
<comment type="similarity">
    <text evidence="2">Belongs to the cytochrome c oxidase subunit 2 family.</text>
</comment>
<evidence type="ECO:0000256" key="5">
    <source>
        <dbReference type="ARBA" id="ARBA00022692"/>
    </source>
</evidence>
<feature type="domain" description="Cytochrome oxidase subunit II copper A binding" evidence="13">
    <location>
        <begin position="99"/>
        <end position="241"/>
    </location>
</feature>
<evidence type="ECO:0000256" key="12">
    <source>
        <dbReference type="SAM" id="Phobius"/>
    </source>
</evidence>
<evidence type="ECO:0000256" key="3">
    <source>
        <dbReference type="ARBA" id="ARBA00012949"/>
    </source>
</evidence>
<sequence>MTKWLGLPEVASAHGVAIDRFIGYVHWLMAILFVGWLVYFVYVLWRFHHRRSPRPDVVGARSHVSTYAEVAVATVEGLLLVFLAVPIWAYMSEAFPPEEESTVVQVMAQQFNWNFRYGGADGRLGRQDPRFVSETNLFGIDPEDPAGRDDVTSLNEMRVPVGKPVIVYVSSKDVIHSFKIPSMRLTVDAIPGMRVPAHFTPTREGRFRIICAQLCGNGHAAMAQGVLVVESEEAFQRWLASRSGGSVSYE</sequence>
<keyword evidence="8" id="KW-0249">Electron transport</keyword>
<gene>
    <name evidence="14" type="ORF">G4L39_07110</name>
</gene>
<dbReference type="AlphaFoldDB" id="A0A6M1RR86"/>
<dbReference type="Gene3D" id="1.10.287.90">
    <property type="match status" value="1"/>
</dbReference>
<evidence type="ECO:0000256" key="6">
    <source>
        <dbReference type="ARBA" id="ARBA00022723"/>
    </source>
</evidence>
<dbReference type="InterPro" id="IPR001505">
    <property type="entry name" value="Copper_CuA"/>
</dbReference>
<dbReference type="EMBL" id="JAAKYA010000048">
    <property type="protein sequence ID" value="NGO39165.1"/>
    <property type="molecule type" value="Genomic_DNA"/>
</dbReference>
<evidence type="ECO:0000256" key="2">
    <source>
        <dbReference type="ARBA" id="ARBA00007866"/>
    </source>
</evidence>
<dbReference type="SUPFAM" id="SSF81464">
    <property type="entry name" value="Cytochrome c oxidase subunit II-like, transmembrane region"/>
    <property type="match status" value="1"/>
</dbReference>
<accession>A0A6M1RR86</accession>
<evidence type="ECO:0000313" key="14">
    <source>
        <dbReference type="EMBL" id="NGO39165.1"/>
    </source>
</evidence>
<organism evidence="14 15">
    <name type="scientific">Limisphaera ngatamarikiensis</name>
    <dbReference type="NCBI Taxonomy" id="1324935"/>
    <lineage>
        <taxon>Bacteria</taxon>
        <taxon>Pseudomonadati</taxon>
        <taxon>Verrucomicrobiota</taxon>
        <taxon>Verrucomicrobiia</taxon>
        <taxon>Limisphaerales</taxon>
        <taxon>Limisphaeraceae</taxon>
        <taxon>Limisphaera</taxon>
    </lineage>
</organism>
<dbReference type="PRINTS" id="PR01166">
    <property type="entry name" value="CYCOXIDASEII"/>
</dbReference>
<proteinExistence type="inferred from homology"/>
<keyword evidence="11 12" id="KW-0472">Membrane</keyword>
<feature type="transmembrane region" description="Helical" evidence="12">
    <location>
        <begin position="66"/>
        <end position="91"/>
    </location>
</feature>
<dbReference type="GO" id="GO:0005507">
    <property type="term" value="F:copper ion binding"/>
    <property type="evidence" value="ECO:0007669"/>
    <property type="project" value="InterPro"/>
</dbReference>
<evidence type="ECO:0000259" key="13">
    <source>
        <dbReference type="PROSITE" id="PS50857"/>
    </source>
</evidence>
<reference evidence="14 15" key="1">
    <citation type="submission" date="2020-02" db="EMBL/GenBank/DDBJ databases">
        <title>Draft genome sequence of Limisphaera ngatamarikiensis NGM72.4T, a thermophilic Verrucomicrobia grouped in subdivision 3.</title>
        <authorList>
            <person name="Carere C.R."/>
            <person name="Steen J."/>
            <person name="Hugenholtz P."/>
            <person name="Stott M.B."/>
        </authorList>
    </citation>
    <scope>NUCLEOTIDE SEQUENCE [LARGE SCALE GENOMIC DNA]</scope>
    <source>
        <strain evidence="14 15">NGM72.4</strain>
    </source>
</reference>